<dbReference type="HOGENOM" id="CLU_1594557_0_0_1"/>
<dbReference type="AlphaFoldDB" id="A0A0D1YMU3"/>
<organism evidence="1 2">
    <name type="scientific">Exophiala sideris</name>
    <dbReference type="NCBI Taxonomy" id="1016849"/>
    <lineage>
        <taxon>Eukaryota</taxon>
        <taxon>Fungi</taxon>
        <taxon>Dikarya</taxon>
        <taxon>Ascomycota</taxon>
        <taxon>Pezizomycotina</taxon>
        <taxon>Eurotiomycetes</taxon>
        <taxon>Chaetothyriomycetidae</taxon>
        <taxon>Chaetothyriales</taxon>
        <taxon>Herpotrichiellaceae</taxon>
        <taxon>Exophiala</taxon>
    </lineage>
</organism>
<dbReference type="EMBL" id="KN846951">
    <property type="protein sequence ID" value="KIV84237.1"/>
    <property type="molecule type" value="Genomic_DNA"/>
</dbReference>
<proteinExistence type="predicted"/>
<evidence type="ECO:0000313" key="1">
    <source>
        <dbReference type="EMBL" id="KIV84237.1"/>
    </source>
</evidence>
<sequence>MALEESSARLEAGKQTEGFSELVDKAENILRRTAVDPAFESDDAKQEQFPYVVLQHQDIVTEVIYTWLKEASNVQRASLAVGRKPSDLAISLLSSWSAIRTEHLDFPGKVKAGLTPNTTMVLLALEDLTVEGQNIKRGGDLCMDAADKIVFPPNQGERLAILFELHL</sequence>
<accession>A0A0D1YMU3</accession>
<gene>
    <name evidence="1" type="ORF">PV11_00028</name>
</gene>
<evidence type="ECO:0000313" key="2">
    <source>
        <dbReference type="Proteomes" id="UP000053599"/>
    </source>
</evidence>
<dbReference type="Proteomes" id="UP000053599">
    <property type="component" value="Unassembled WGS sequence"/>
</dbReference>
<protein>
    <submittedName>
        <fullName evidence="1">Uncharacterized protein</fullName>
    </submittedName>
</protein>
<reference evidence="1 2" key="1">
    <citation type="submission" date="2015-01" db="EMBL/GenBank/DDBJ databases">
        <title>The Genome Sequence of Exophiala sideris CBS121828.</title>
        <authorList>
            <consortium name="The Broad Institute Genomics Platform"/>
            <person name="Cuomo C."/>
            <person name="de Hoog S."/>
            <person name="Gorbushina A."/>
            <person name="Stielow B."/>
            <person name="Teixiera M."/>
            <person name="Abouelleil A."/>
            <person name="Chapman S.B."/>
            <person name="Priest M."/>
            <person name="Young S.K."/>
            <person name="Wortman J."/>
            <person name="Nusbaum C."/>
            <person name="Birren B."/>
        </authorList>
    </citation>
    <scope>NUCLEOTIDE SEQUENCE [LARGE SCALE GENOMIC DNA]</scope>
    <source>
        <strain evidence="1 2">CBS 121828</strain>
    </source>
</reference>
<name>A0A0D1YMU3_9EURO</name>